<proteinExistence type="predicted"/>
<reference evidence="1" key="1">
    <citation type="submission" date="2020-08" db="EMBL/GenBank/DDBJ databases">
        <title>Multicomponent nature underlies the extraordinary mechanical properties of spider dragline silk.</title>
        <authorList>
            <person name="Kono N."/>
            <person name="Nakamura H."/>
            <person name="Mori M."/>
            <person name="Yoshida Y."/>
            <person name="Ohtoshi R."/>
            <person name="Malay A.D."/>
            <person name="Moran D.A.P."/>
            <person name="Tomita M."/>
            <person name="Numata K."/>
            <person name="Arakawa K."/>
        </authorList>
    </citation>
    <scope>NUCLEOTIDE SEQUENCE</scope>
</reference>
<protein>
    <submittedName>
        <fullName evidence="1">Uncharacterized protein</fullName>
    </submittedName>
</protein>
<evidence type="ECO:0000313" key="1">
    <source>
        <dbReference type="EMBL" id="GFU35053.1"/>
    </source>
</evidence>
<dbReference type="Proteomes" id="UP000887013">
    <property type="component" value="Unassembled WGS sequence"/>
</dbReference>
<dbReference type="AlphaFoldDB" id="A0A8X6QN40"/>
<name>A0A8X6QN40_NEPPI</name>
<accession>A0A8X6QN40</accession>
<feature type="non-terminal residue" evidence="1">
    <location>
        <position position="1"/>
    </location>
</feature>
<sequence length="76" mass="9032">MRGRGDLVNRAAVALEPALCPQRPLEYSTRNFDYWKKRNVPFVKPYPFVGSVVENMRKPLFLTELRRWKKYGRIFG</sequence>
<dbReference type="EMBL" id="BMAW01034378">
    <property type="protein sequence ID" value="GFU35053.1"/>
    <property type="molecule type" value="Genomic_DNA"/>
</dbReference>
<dbReference type="OrthoDB" id="6436145at2759"/>
<organism evidence="1 2">
    <name type="scientific">Nephila pilipes</name>
    <name type="common">Giant wood spider</name>
    <name type="synonym">Nephila maculata</name>
    <dbReference type="NCBI Taxonomy" id="299642"/>
    <lineage>
        <taxon>Eukaryota</taxon>
        <taxon>Metazoa</taxon>
        <taxon>Ecdysozoa</taxon>
        <taxon>Arthropoda</taxon>
        <taxon>Chelicerata</taxon>
        <taxon>Arachnida</taxon>
        <taxon>Araneae</taxon>
        <taxon>Araneomorphae</taxon>
        <taxon>Entelegynae</taxon>
        <taxon>Araneoidea</taxon>
        <taxon>Nephilidae</taxon>
        <taxon>Nephila</taxon>
    </lineage>
</organism>
<keyword evidence="2" id="KW-1185">Reference proteome</keyword>
<comment type="caution">
    <text evidence="1">The sequence shown here is derived from an EMBL/GenBank/DDBJ whole genome shotgun (WGS) entry which is preliminary data.</text>
</comment>
<gene>
    <name evidence="1" type="ORF">NPIL_411851</name>
</gene>
<evidence type="ECO:0000313" key="2">
    <source>
        <dbReference type="Proteomes" id="UP000887013"/>
    </source>
</evidence>